<dbReference type="RefSeq" id="WP_091647488.1">
    <property type="nucleotide sequence ID" value="NZ_FNHQ01000002.1"/>
</dbReference>
<name>A0A1G9QS35_9FIRM</name>
<reference evidence="1 2" key="1">
    <citation type="submission" date="2016-10" db="EMBL/GenBank/DDBJ databases">
        <authorList>
            <person name="de Groot N.N."/>
        </authorList>
    </citation>
    <scope>NUCLEOTIDE SEQUENCE [LARGE SCALE GENOMIC DNA]</scope>
    <source>
        <strain evidence="1 2">DSM 16981</strain>
    </source>
</reference>
<proteinExistence type="predicted"/>
<accession>A0A1G9QS35</accession>
<keyword evidence="2" id="KW-1185">Reference proteome</keyword>
<sequence length="113" mass="13089">MYHIPDFDTCYKKYFPNDADTFIMEISVGKFDYSIEEFTKILIDGRVEHDLINFVELNVSRPFCAAIIMHTAYGHYKSDLESMLKNFNGTKEFADEMRNIALLVKSTDNIKSG</sequence>
<organism evidence="1 2">
    <name type="scientific">Megasphaera paucivorans</name>
    <dbReference type="NCBI Taxonomy" id="349095"/>
    <lineage>
        <taxon>Bacteria</taxon>
        <taxon>Bacillati</taxon>
        <taxon>Bacillota</taxon>
        <taxon>Negativicutes</taxon>
        <taxon>Veillonellales</taxon>
        <taxon>Veillonellaceae</taxon>
        <taxon>Megasphaera</taxon>
    </lineage>
</organism>
<dbReference type="EMBL" id="FNHQ01000002">
    <property type="protein sequence ID" value="SDM13670.1"/>
    <property type="molecule type" value="Genomic_DNA"/>
</dbReference>
<dbReference type="AlphaFoldDB" id="A0A1G9QS35"/>
<protein>
    <submittedName>
        <fullName evidence="1">Uncharacterized protein</fullName>
    </submittedName>
</protein>
<dbReference type="Proteomes" id="UP000199309">
    <property type="component" value="Unassembled WGS sequence"/>
</dbReference>
<evidence type="ECO:0000313" key="1">
    <source>
        <dbReference type="EMBL" id="SDM13670.1"/>
    </source>
</evidence>
<gene>
    <name evidence="1" type="ORF">SAMN05660299_00257</name>
</gene>
<evidence type="ECO:0000313" key="2">
    <source>
        <dbReference type="Proteomes" id="UP000199309"/>
    </source>
</evidence>